<evidence type="ECO:0000313" key="1">
    <source>
        <dbReference type="EMBL" id="EOY09753.1"/>
    </source>
</evidence>
<proteinExistence type="predicted"/>
<protein>
    <submittedName>
        <fullName evidence="1">Uncharacterized protein</fullName>
    </submittedName>
</protein>
<name>A0A061EYM6_THECC</name>
<dbReference type="InParanoid" id="A0A061EYM6"/>
<keyword evidence="2" id="KW-1185">Reference proteome</keyword>
<gene>
    <name evidence="1" type="ORF">TCM_025139</name>
</gene>
<organism evidence="1 2">
    <name type="scientific">Theobroma cacao</name>
    <name type="common">Cacao</name>
    <name type="synonym">Cocoa</name>
    <dbReference type="NCBI Taxonomy" id="3641"/>
    <lineage>
        <taxon>Eukaryota</taxon>
        <taxon>Viridiplantae</taxon>
        <taxon>Streptophyta</taxon>
        <taxon>Embryophyta</taxon>
        <taxon>Tracheophyta</taxon>
        <taxon>Spermatophyta</taxon>
        <taxon>Magnoliopsida</taxon>
        <taxon>eudicotyledons</taxon>
        <taxon>Gunneridae</taxon>
        <taxon>Pentapetalae</taxon>
        <taxon>rosids</taxon>
        <taxon>malvids</taxon>
        <taxon>Malvales</taxon>
        <taxon>Malvaceae</taxon>
        <taxon>Byttnerioideae</taxon>
        <taxon>Theobroma</taxon>
    </lineage>
</organism>
<dbReference type="EMBL" id="CM001883">
    <property type="protein sequence ID" value="EOY09753.1"/>
    <property type="molecule type" value="Genomic_DNA"/>
</dbReference>
<dbReference type="Proteomes" id="UP000026915">
    <property type="component" value="Chromosome 5"/>
</dbReference>
<accession>A0A061EYM6</accession>
<dbReference type="HOGENOM" id="CLU_1889530_0_0_1"/>
<sequence length="135" mass="15136">MQWQIVQRHEFAENGEGSFQANNPLSSVQDVTGCKKMPTPASHHAILVFIIPVLTAFIQVKFQTGDHLTDINIMLPETIQSILYTLYVQLSNSANIQKDSSKHHANGLRYTSCPTMPCSEDESTFASNFHRCNLI</sequence>
<dbReference type="AlphaFoldDB" id="A0A061EYM6"/>
<reference evidence="1 2" key="1">
    <citation type="journal article" date="2013" name="Genome Biol.">
        <title>The genome sequence of the most widely cultivated cacao type and its use to identify candidate genes regulating pod color.</title>
        <authorList>
            <person name="Motamayor J.C."/>
            <person name="Mockaitis K."/>
            <person name="Schmutz J."/>
            <person name="Haiminen N."/>
            <person name="Iii D.L."/>
            <person name="Cornejo O."/>
            <person name="Findley S.D."/>
            <person name="Zheng P."/>
            <person name="Utro F."/>
            <person name="Royaert S."/>
            <person name="Saski C."/>
            <person name="Jenkins J."/>
            <person name="Podicheti R."/>
            <person name="Zhao M."/>
            <person name="Scheffler B.E."/>
            <person name="Stack J.C."/>
            <person name="Feltus F.A."/>
            <person name="Mustiga G.M."/>
            <person name="Amores F."/>
            <person name="Phillips W."/>
            <person name="Marelli J.P."/>
            <person name="May G.D."/>
            <person name="Shapiro H."/>
            <person name="Ma J."/>
            <person name="Bustamante C.D."/>
            <person name="Schnell R.J."/>
            <person name="Main D."/>
            <person name="Gilbert D."/>
            <person name="Parida L."/>
            <person name="Kuhn D.N."/>
        </authorList>
    </citation>
    <scope>NUCLEOTIDE SEQUENCE [LARGE SCALE GENOMIC DNA]</scope>
    <source>
        <strain evidence="2">cv. Matina 1-6</strain>
    </source>
</reference>
<evidence type="ECO:0000313" key="2">
    <source>
        <dbReference type="Proteomes" id="UP000026915"/>
    </source>
</evidence>
<dbReference type="Gramene" id="EOY09753">
    <property type="protein sequence ID" value="EOY09753"/>
    <property type="gene ID" value="TCM_025139"/>
</dbReference>